<keyword evidence="3" id="KW-1185">Reference proteome</keyword>
<accession>A0A9N7U6N9</accession>
<gene>
    <name evidence="2" type="ORF">PLEPLA_LOCUS13761</name>
</gene>
<reference evidence="2" key="1">
    <citation type="submission" date="2020-03" db="EMBL/GenBank/DDBJ databases">
        <authorList>
            <person name="Weist P."/>
        </authorList>
    </citation>
    <scope>NUCLEOTIDE SEQUENCE</scope>
</reference>
<evidence type="ECO:0000256" key="1">
    <source>
        <dbReference type="SAM" id="MobiDB-lite"/>
    </source>
</evidence>
<dbReference type="Proteomes" id="UP001153269">
    <property type="component" value="Unassembled WGS sequence"/>
</dbReference>
<evidence type="ECO:0000313" key="2">
    <source>
        <dbReference type="EMBL" id="CAB1425828.1"/>
    </source>
</evidence>
<dbReference type="AlphaFoldDB" id="A0A9N7U6N9"/>
<evidence type="ECO:0000313" key="3">
    <source>
        <dbReference type="Proteomes" id="UP001153269"/>
    </source>
</evidence>
<organism evidence="2 3">
    <name type="scientific">Pleuronectes platessa</name>
    <name type="common">European plaice</name>
    <dbReference type="NCBI Taxonomy" id="8262"/>
    <lineage>
        <taxon>Eukaryota</taxon>
        <taxon>Metazoa</taxon>
        <taxon>Chordata</taxon>
        <taxon>Craniata</taxon>
        <taxon>Vertebrata</taxon>
        <taxon>Euteleostomi</taxon>
        <taxon>Actinopterygii</taxon>
        <taxon>Neopterygii</taxon>
        <taxon>Teleostei</taxon>
        <taxon>Neoteleostei</taxon>
        <taxon>Acanthomorphata</taxon>
        <taxon>Carangaria</taxon>
        <taxon>Pleuronectiformes</taxon>
        <taxon>Pleuronectoidei</taxon>
        <taxon>Pleuronectidae</taxon>
        <taxon>Pleuronectes</taxon>
    </lineage>
</organism>
<proteinExistence type="predicted"/>
<feature type="region of interest" description="Disordered" evidence="1">
    <location>
        <begin position="1"/>
        <end position="58"/>
    </location>
</feature>
<sequence>MNKLVRRCVSAPSHAHKGEGGGVKSRSAPPETPVTSAVLTHTHSTRGRREDEHRSGTRVIRLTSPRSRLSTRRVPGDLVKVKLSVEARGGRISLHAAGAASTAR</sequence>
<dbReference type="EMBL" id="CADEAL010000836">
    <property type="protein sequence ID" value="CAB1425828.1"/>
    <property type="molecule type" value="Genomic_DNA"/>
</dbReference>
<feature type="compositionally biased region" description="Polar residues" evidence="1">
    <location>
        <begin position="33"/>
        <end position="42"/>
    </location>
</feature>
<name>A0A9N7U6N9_PLEPL</name>
<protein>
    <submittedName>
        <fullName evidence="2">Uncharacterized protein</fullName>
    </submittedName>
</protein>
<comment type="caution">
    <text evidence="2">The sequence shown here is derived from an EMBL/GenBank/DDBJ whole genome shotgun (WGS) entry which is preliminary data.</text>
</comment>